<evidence type="ECO:0000256" key="1">
    <source>
        <dbReference type="SAM" id="MobiDB-lite"/>
    </source>
</evidence>
<sequence>MGLREGAMAQRKGWWWVTSEAWKVTAPVPALVTYYEDVPCLVEAAGQEEAFSAEDCKLVDRLLAPGTAGPSSEEQVQALQAFLKAADDRATAAKAEAEIVEPRLVAFEARAKAAERALVGLTPDGSEFYRRNPDRLSESEFIVDVSACLTQIHDTRERTRQSLVEANRSRAEAVSELRSARFRHEQATRCAGCGERKHTPPQGRRHGRVRLPHLHRHSPP</sequence>
<feature type="region of interest" description="Disordered" evidence="1">
    <location>
        <begin position="192"/>
        <end position="220"/>
    </location>
</feature>
<evidence type="ECO:0000313" key="3">
    <source>
        <dbReference type="Proteomes" id="UP000180215"/>
    </source>
</evidence>
<dbReference type="Proteomes" id="UP000180215">
    <property type="component" value="Unassembled WGS sequence"/>
</dbReference>
<feature type="compositionally biased region" description="Basic residues" evidence="1">
    <location>
        <begin position="203"/>
        <end position="220"/>
    </location>
</feature>
<accession>A0A1S1NU14</accession>
<dbReference type="AlphaFoldDB" id="A0A1S1NU14"/>
<gene>
    <name evidence="2" type="ORF">BK022_26715</name>
</gene>
<organism evidence="2 3">
    <name type="scientific">Methylorubrum extorquens</name>
    <name type="common">Methylobacterium dichloromethanicum</name>
    <name type="synonym">Methylobacterium extorquens</name>
    <dbReference type="NCBI Taxonomy" id="408"/>
    <lineage>
        <taxon>Bacteria</taxon>
        <taxon>Pseudomonadati</taxon>
        <taxon>Pseudomonadota</taxon>
        <taxon>Alphaproteobacteria</taxon>
        <taxon>Hyphomicrobiales</taxon>
        <taxon>Methylobacteriaceae</taxon>
        <taxon>Methylorubrum</taxon>
    </lineage>
</organism>
<evidence type="ECO:0000313" key="2">
    <source>
        <dbReference type="EMBL" id="OHV09528.1"/>
    </source>
</evidence>
<proteinExistence type="predicted"/>
<dbReference type="EMBL" id="MNAO01000612">
    <property type="protein sequence ID" value="OHV09528.1"/>
    <property type="molecule type" value="Genomic_DNA"/>
</dbReference>
<reference evidence="2 3" key="1">
    <citation type="submission" date="2016-10" db="EMBL/GenBank/DDBJ databases">
        <title>Draft genome sequence of Methylobacterium extorquens CP3, a seed endophyte of Crotalaria pumila with plant growth-promoting and metal tolerance properties.</title>
        <authorList>
            <person name="Sanchez-Lopez A.S."/>
            <person name="Van Hamme J.D."/>
            <person name="Thijs S."/>
            <person name="Mcammond B.M."/>
            <person name="Stevens V."/>
            <person name="Gonzalez-Chavez M.D.C."/>
            <person name="Vangronsveld J."/>
        </authorList>
    </citation>
    <scope>NUCLEOTIDE SEQUENCE [LARGE SCALE GENOMIC DNA]</scope>
    <source>
        <strain evidence="2 3">CP3</strain>
    </source>
</reference>
<comment type="caution">
    <text evidence="2">The sequence shown here is derived from an EMBL/GenBank/DDBJ whole genome shotgun (WGS) entry which is preliminary data.</text>
</comment>
<name>A0A1S1NU14_METEX</name>
<protein>
    <submittedName>
        <fullName evidence="2">Uncharacterized protein</fullName>
    </submittedName>
</protein>